<dbReference type="AlphaFoldDB" id="A0A9D4C781"/>
<comment type="caution">
    <text evidence="1">The sequence shown here is derived from an EMBL/GenBank/DDBJ whole genome shotgun (WGS) entry which is preliminary data.</text>
</comment>
<sequence length="55" mass="6416">MYHETRSVFSDVHLPEKNNLTSPRPITDLGVRRVLKKDHSLASLKIPPMVWHVHM</sequence>
<evidence type="ECO:0000313" key="1">
    <source>
        <dbReference type="EMBL" id="KAH3718303.1"/>
    </source>
</evidence>
<evidence type="ECO:0000313" key="2">
    <source>
        <dbReference type="Proteomes" id="UP000828390"/>
    </source>
</evidence>
<accession>A0A9D4C781</accession>
<organism evidence="1 2">
    <name type="scientific">Dreissena polymorpha</name>
    <name type="common">Zebra mussel</name>
    <name type="synonym">Mytilus polymorpha</name>
    <dbReference type="NCBI Taxonomy" id="45954"/>
    <lineage>
        <taxon>Eukaryota</taxon>
        <taxon>Metazoa</taxon>
        <taxon>Spiralia</taxon>
        <taxon>Lophotrochozoa</taxon>
        <taxon>Mollusca</taxon>
        <taxon>Bivalvia</taxon>
        <taxon>Autobranchia</taxon>
        <taxon>Heteroconchia</taxon>
        <taxon>Euheterodonta</taxon>
        <taxon>Imparidentia</taxon>
        <taxon>Neoheterodontei</taxon>
        <taxon>Myida</taxon>
        <taxon>Dreissenoidea</taxon>
        <taxon>Dreissenidae</taxon>
        <taxon>Dreissena</taxon>
    </lineage>
</organism>
<protein>
    <submittedName>
        <fullName evidence="1">Uncharacterized protein</fullName>
    </submittedName>
</protein>
<gene>
    <name evidence="1" type="ORF">DPMN_061106</name>
</gene>
<reference evidence="1" key="1">
    <citation type="journal article" date="2019" name="bioRxiv">
        <title>The Genome of the Zebra Mussel, Dreissena polymorpha: A Resource for Invasive Species Research.</title>
        <authorList>
            <person name="McCartney M.A."/>
            <person name="Auch B."/>
            <person name="Kono T."/>
            <person name="Mallez S."/>
            <person name="Zhang Y."/>
            <person name="Obille A."/>
            <person name="Becker A."/>
            <person name="Abrahante J.E."/>
            <person name="Garbe J."/>
            <person name="Badalamenti J.P."/>
            <person name="Herman A."/>
            <person name="Mangelson H."/>
            <person name="Liachko I."/>
            <person name="Sullivan S."/>
            <person name="Sone E.D."/>
            <person name="Koren S."/>
            <person name="Silverstein K.A.T."/>
            <person name="Beckman K.B."/>
            <person name="Gohl D.M."/>
        </authorList>
    </citation>
    <scope>NUCLEOTIDE SEQUENCE</scope>
    <source>
        <strain evidence="1">Duluth1</strain>
        <tissue evidence="1">Whole animal</tissue>
    </source>
</reference>
<keyword evidence="2" id="KW-1185">Reference proteome</keyword>
<dbReference type="Proteomes" id="UP000828390">
    <property type="component" value="Unassembled WGS sequence"/>
</dbReference>
<proteinExistence type="predicted"/>
<name>A0A9D4C781_DREPO</name>
<reference evidence="1" key="2">
    <citation type="submission" date="2020-11" db="EMBL/GenBank/DDBJ databases">
        <authorList>
            <person name="McCartney M.A."/>
            <person name="Auch B."/>
            <person name="Kono T."/>
            <person name="Mallez S."/>
            <person name="Becker A."/>
            <person name="Gohl D.M."/>
            <person name="Silverstein K.A.T."/>
            <person name="Koren S."/>
            <person name="Bechman K.B."/>
            <person name="Herman A."/>
            <person name="Abrahante J.E."/>
            <person name="Garbe J."/>
        </authorList>
    </citation>
    <scope>NUCLEOTIDE SEQUENCE</scope>
    <source>
        <strain evidence="1">Duluth1</strain>
        <tissue evidence="1">Whole animal</tissue>
    </source>
</reference>
<dbReference type="EMBL" id="JAIWYP010000013">
    <property type="protein sequence ID" value="KAH3718303.1"/>
    <property type="molecule type" value="Genomic_DNA"/>
</dbReference>